<proteinExistence type="predicted"/>
<dbReference type="EMBL" id="CP081135">
    <property type="protein sequence ID" value="UEL49846.1"/>
    <property type="molecule type" value="Genomic_DNA"/>
</dbReference>
<dbReference type="KEGG" id="tem:JW646_17220"/>
<dbReference type="AlphaFoldDB" id="A0AAX2ZLJ5"/>
<evidence type="ECO:0000313" key="2">
    <source>
        <dbReference type="Proteomes" id="UP001198983"/>
    </source>
</evidence>
<evidence type="ECO:0000313" key="1">
    <source>
        <dbReference type="EMBL" id="UEL49846.1"/>
    </source>
</evidence>
<dbReference type="Pfam" id="PF04860">
    <property type="entry name" value="Phage_portal"/>
    <property type="match status" value="1"/>
</dbReference>
<organism evidence="1 2">
    <name type="scientific">Terrisporobacter hibernicus</name>
    <dbReference type="NCBI Taxonomy" id="2813371"/>
    <lineage>
        <taxon>Bacteria</taxon>
        <taxon>Bacillati</taxon>
        <taxon>Bacillota</taxon>
        <taxon>Clostridia</taxon>
        <taxon>Peptostreptococcales</taxon>
        <taxon>Peptostreptococcaceae</taxon>
        <taxon>Terrisporobacter</taxon>
    </lineage>
</organism>
<sequence>MLNGGIPVFSQFGNDIYSSDIVNSCIRSIATEMGKLQPKHIRTTNGIQTNVNSSINRLLRFGPNEFMTIKDFLEKCTWIYEKKYNCFIYPKYELKDIPGGTTRYYTGFYPLNPIEVDFLEDIEGTLYAKFYFANGDNYTLPYKEIIHWRKDFSDNDLMGGDERGNPKTEDILKVLKTNHTITEGLEKAVKSSLSIRGILKINTLLDDEKQEAERKEFEQKLSNSQSGILPMDLKGEYVPLNVNPTVIDKNTLEFVERKILNHYGVSLSIINGDFTDEQYQAFYEKKLEINIIGLNQAFSKTLFTDRELDYGNEVIFYGQKLLFTNTKNKIAVADILGNRGALTDNELLEIFGYPPFEGGDKRHMSLNFIDRDIAGQYQMNKFDKGKGVKNDE</sequence>
<name>A0AAX2ZLJ5_9FIRM</name>
<accession>A0AAX2ZLJ5</accession>
<keyword evidence="2" id="KW-1185">Reference proteome</keyword>
<dbReference type="InterPro" id="IPR006944">
    <property type="entry name" value="Phage/GTA_portal"/>
</dbReference>
<protein>
    <submittedName>
        <fullName evidence="1">Phage portal protein</fullName>
    </submittedName>
</protein>
<dbReference type="Proteomes" id="UP001198983">
    <property type="component" value="Chromosome"/>
</dbReference>
<gene>
    <name evidence="1" type="ORF">JW646_17220</name>
</gene>
<reference evidence="1 2" key="1">
    <citation type="journal article" date="2023" name="Int. J. Syst. Evol. Microbiol.">
        <title>Terrisporobacter hibernicus sp. nov., isolated from bovine faeces in Northern Ireland.</title>
        <authorList>
            <person name="Mitchell M."/>
            <person name="Nguyen S.V."/>
            <person name="Connor M."/>
            <person name="Fairley D.J."/>
            <person name="Donoghue O."/>
            <person name="Marshall H."/>
            <person name="Koolman L."/>
            <person name="McMullan G."/>
            <person name="Schaffer K.E."/>
            <person name="McGrath J.W."/>
            <person name="Fanning S."/>
        </authorList>
    </citation>
    <scope>NUCLEOTIDE SEQUENCE [LARGE SCALE GENOMIC DNA]</scope>
    <source>
        <strain evidence="1 2">MCA3</strain>
    </source>
</reference>